<name>A0ABR0Q0I3_GOSAR</name>
<reference evidence="1 2" key="1">
    <citation type="submission" date="2023-03" db="EMBL/GenBank/DDBJ databases">
        <title>WGS of Gossypium arboreum.</title>
        <authorList>
            <person name="Yu D."/>
        </authorList>
    </citation>
    <scope>NUCLEOTIDE SEQUENCE [LARGE SCALE GENOMIC DNA]</scope>
    <source>
        <tissue evidence="1">Leaf</tissue>
    </source>
</reference>
<dbReference type="EMBL" id="JARKNE010000005">
    <property type="protein sequence ID" value="KAK5832825.1"/>
    <property type="molecule type" value="Genomic_DNA"/>
</dbReference>
<dbReference type="Proteomes" id="UP001358586">
    <property type="component" value="Chromosome 5"/>
</dbReference>
<comment type="caution">
    <text evidence="1">The sequence shown here is derived from an EMBL/GenBank/DDBJ whole genome shotgun (WGS) entry which is preliminary data.</text>
</comment>
<evidence type="ECO:0000313" key="2">
    <source>
        <dbReference type="Proteomes" id="UP001358586"/>
    </source>
</evidence>
<accession>A0ABR0Q0I3</accession>
<sequence>MLSKGHRFASPIVEPTRLAPIALTAKALPLLHVLHRSFVAPISCCFAPSNCYRKFVQSIPIPFKICYRFLVQFYRQIAACYFAPLRQPACCRFTPLIQMPFVRLYVAAGVWPLFGCQSANKIVGVIEQKLVAHCLP</sequence>
<evidence type="ECO:0000313" key="1">
    <source>
        <dbReference type="EMBL" id="KAK5832825.1"/>
    </source>
</evidence>
<organism evidence="1 2">
    <name type="scientific">Gossypium arboreum</name>
    <name type="common">Tree cotton</name>
    <name type="synonym">Gossypium nanking</name>
    <dbReference type="NCBI Taxonomy" id="29729"/>
    <lineage>
        <taxon>Eukaryota</taxon>
        <taxon>Viridiplantae</taxon>
        <taxon>Streptophyta</taxon>
        <taxon>Embryophyta</taxon>
        <taxon>Tracheophyta</taxon>
        <taxon>Spermatophyta</taxon>
        <taxon>Magnoliopsida</taxon>
        <taxon>eudicotyledons</taxon>
        <taxon>Gunneridae</taxon>
        <taxon>Pentapetalae</taxon>
        <taxon>rosids</taxon>
        <taxon>malvids</taxon>
        <taxon>Malvales</taxon>
        <taxon>Malvaceae</taxon>
        <taxon>Malvoideae</taxon>
        <taxon>Gossypium</taxon>
    </lineage>
</organism>
<gene>
    <name evidence="1" type="ORF">PVK06_016628</name>
</gene>
<keyword evidence="2" id="KW-1185">Reference proteome</keyword>
<protein>
    <submittedName>
        <fullName evidence="1">Uncharacterized protein</fullName>
    </submittedName>
</protein>
<proteinExistence type="predicted"/>